<dbReference type="EMBL" id="AORK01000011">
    <property type="protein sequence ID" value="EOA07374.1"/>
    <property type="molecule type" value="Genomic_DNA"/>
</dbReference>
<keyword evidence="1" id="KW-1133">Transmembrane helix</keyword>
<evidence type="ECO:0000313" key="3">
    <source>
        <dbReference type="Proteomes" id="UP000015348"/>
    </source>
</evidence>
<dbReference type="OrthoDB" id="400714at2"/>
<dbReference type="AlphaFoldDB" id="S6G8C6"/>
<comment type="caution">
    <text evidence="2">The sequence shown here is derived from an EMBL/GenBank/DDBJ whole genome shotgun (WGS) entry which is preliminary data.</text>
</comment>
<dbReference type="PATRIC" id="fig|1188240.3.peg.243"/>
<protein>
    <recommendedName>
        <fullName evidence="4">Transmembrane protein</fullName>
    </recommendedName>
</protein>
<accession>S6G8C6</accession>
<keyword evidence="1" id="KW-0812">Transmembrane</keyword>
<dbReference type="Proteomes" id="UP000015348">
    <property type="component" value="Unassembled WGS sequence"/>
</dbReference>
<proteinExistence type="predicted"/>
<dbReference type="eggNOG" id="ENOG5032ESH">
    <property type="taxonomic scope" value="Bacteria"/>
</dbReference>
<keyword evidence="1" id="KW-0472">Membrane</keyword>
<evidence type="ECO:0000256" key="1">
    <source>
        <dbReference type="SAM" id="Phobius"/>
    </source>
</evidence>
<sequence length="211" mass="24322">MKEKKNNMKEKIEKIKELFKNDQNNQYDQNFKISNLIIQISAGVSMFLSSLMFIFGIVGMVVGSLVENTTNIHLNLAAGISLFVLGNYIFLICLVILVLSVISSYYQTGFLKVTIIILSFMSVVCMVGAIYMLFTKNNQNVEHEIVDDQVDEINEAKKIEKLKQVEKTYKLVKNQEISEDKLTAIFRKDPEFEELYNKVKEKAENRLKEKE</sequence>
<organism evidence="2 3">
    <name type="scientific">Mycoplasma yeatsii 13926</name>
    <dbReference type="NCBI Taxonomy" id="1188240"/>
    <lineage>
        <taxon>Bacteria</taxon>
        <taxon>Bacillati</taxon>
        <taxon>Mycoplasmatota</taxon>
        <taxon>Mollicutes</taxon>
        <taxon>Mycoplasmataceae</taxon>
        <taxon>Mycoplasma</taxon>
    </lineage>
</organism>
<feature type="transmembrane region" description="Helical" evidence="1">
    <location>
        <begin position="36"/>
        <end position="62"/>
    </location>
</feature>
<gene>
    <name evidence="2" type="ORF">MYEA_2420</name>
</gene>
<name>S6G8C6_9MOLU</name>
<feature type="transmembrane region" description="Helical" evidence="1">
    <location>
        <begin position="113"/>
        <end position="134"/>
    </location>
</feature>
<reference evidence="2 3" key="1">
    <citation type="journal article" date="2013" name="Genome Announc.">
        <title>Draft Genome Sequences of Mycoplasma auris and Mycoplasma yeatsii, Two Species of the Ear Canal of Caprinae.</title>
        <authorList>
            <person name="Dordet-Frisoni E."/>
            <person name="Baranowski E."/>
            <person name="Barre A."/>
            <person name="Blanchard A."/>
            <person name="Breton M."/>
            <person name="Couture C."/>
            <person name="Dupuy V."/>
            <person name="Gaurivaud P."/>
            <person name="Jacob D."/>
            <person name="Lemaitre C."/>
            <person name="Manso-Silvan L."/>
            <person name="Nikolski M."/>
            <person name="Nouvel L.X."/>
            <person name="Poumarat F."/>
            <person name="Sirand-Pugnet P."/>
            <person name="Thebault P."/>
            <person name="Theil S."/>
            <person name="Thiaucourt F."/>
            <person name="Citti C."/>
            <person name="Tardy F."/>
        </authorList>
    </citation>
    <scope>NUCLEOTIDE SEQUENCE [LARGE SCALE GENOMIC DNA]</scope>
    <source>
        <strain evidence="2 3">13926</strain>
    </source>
</reference>
<feature type="transmembrane region" description="Helical" evidence="1">
    <location>
        <begin position="74"/>
        <end position="101"/>
    </location>
</feature>
<evidence type="ECO:0008006" key="4">
    <source>
        <dbReference type="Google" id="ProtNLM"/>
    </source>
</evidence>
<evidence type="ECO:0000313" key="2">
    <source>
        <dbReference type="EMBL" id="EOA07374.1"/>
    </source>
</evidence>